<dbReference type="OMA" id="CGREILE"/>
<dbReference type="OrthoDB" id="330959at2759"/>
<feature type="compositionally biased region" description="Basic residues" evidence="1">
    <location>
        <begin position="434"/>
        <end position="449"/>
    </location>
</feature>
<dbReference type="InterPro" id="IPR012337">
    <property type="entry name" value="RNaseH-like_sf"/>
</dbReference>
<dbReference type="Pfam" id="PF01612">
    <property type="entry name" value="DNA_pol_A_exo1"/>
    <property type="match status" value="1"/>
</dbReference>
<dbReference type="InterPro" id="IPR036397">
    <property type="entry name" value="RNaseH_sf"/>
</dbReference>
<sequence length="460" mass="51070">MIRRRSMLFSARLSIRQIDSVSECRDAVGVLERHSAVALHFEGAPLGRFGRLLSVQAALPSTVFVFDASKGEIARCLCRVLSNREILKVVHDSRDAASHVLHHYGATMQSVYDTQLAYALLLERRNLIPYLAPLSELVKLYLPAVFIKHRIDRLLSFASPSPIAPPPPSADTHHFSLDDSPAPTPTSTSTTTISSSSNESHPAHIPGMSCHMAQPLLLAQAAHRVIHLQAVMRALAIDIGDPTGDAVVHRTAQACASYLGLNGDLRSADPRQLQYGKHIDAMMVSRHSGAAFFRLNAPMRGVVTSDDSLRHFDDVMPGDVAACEVRGLTSCGQFVQLERRNAANLFYDLRQQKVRELPSLEEAQQRRSQPDDSSHRELSQLLLGRKMMGDRPQTPPNPKVRKLLHPAIEKLPKQTREKRSGSAPQPYLGQRVYKAGKRGAFKIRTRLPRKTHDDDGRNKF</sequence>
<evidence type="ECO:0000313" key="4">
    <source>
        <dbReference type="Proteomes" id="UP000041254"/>
    </source>
</evidence>
<feature type="domain" description="3'-5' exonuclease" evidence="2">
    <location>
        <begin position="17"/>
        <end position="143"/>
    </location>
</feature>
<dbReference type="InterPro" id="IPR052144">
    <property type="entry name" value="piRNA_biogenesis_EXD1"/>
</dbReference>
<name>A0A0G4E8Y8_VITBC</name>
<dbReference type="AlphaFoldDB" id="A0A0G4E8Y8"/>
<dbReference type="Gene3D" id="3.30.420.10">
    <property type="entry name" value="Ribonuclease H-like superfamily/Ribonuclease H"/>
    <property type="match status" value="1"/>
</dbReference>
<dbReference type="GO" id="GO:0006139">
    <property type="term" value="P:nucleobase-containing compound metabolic process"/>
    <property type="evidence" value="ECO:0007669"/>
    <property type="project" value="InterPro"/>
</dbReference>
<dbReference type="SUPFAM" id="SSF53098">
    <property type="entry name" value="Ribonuclease H-like"/>
    <property type="match status" value="1"/>
</dbReference>
<dbReference type="PANTHER" id="PTHR46628:SF1">
    <property type="entry name" value="PIRNA BIOGENESIS PROTEIN EXD1"/>
    <property type="match status" value="1"/>
</dbReference>
<feature type="region of interest" description="Disordered" evidence="1">
    <location>
        <begin position="384"/>
        <end position="460"/>
    </location>
</feature>
<proteinExistence type="predicted"/>
<feature type="region of interest" description="Disordered" evidence="1">
    <location>
        <begin position="165"/>
        <end position="205"/>
    </location>
</feature>
<reference evidence="3 4" key="1">
    <citation type="submission" date="2014-11" db="EMBL/GenBank/DDBJ databases">
        <authorList>
            <person name="Zhu J."/>
            <person name="Qi W."/>
            <person name="Song R."/>
        </authorList>
    </citation>
    <scope>NUCLEOTIDE SEQUENCE [LARGE SCALE GENOMIC DNA]</scope>
</reference>
<dbReference type="VEuPathDB" id="CryptoDB:Vbra_1463"/>
<feature type="compositionally biased region" description="Basic and acidic residues" evidence="1">
    <location>
        <begin position="450"/>
        <end position="460"/>
    </location>
</feature>
<organism evidence="3 4">
    <name type="scientific">Vitrella brassicaformis (strain CCMP3155)</name>
    <dbReference type="NCBI Taxonomy" id="1169540"/>
    <lineage>
        <taxon>Eukaryota</taxon>
        <taxon>Sar</taxon>
        <taxon>Alveolata</taxon>
        <taxon>Colpodellida</taxon>
        <taxon>Vitrellaceae</taxon>
        <taxon>Vitrella</taxon>
    </lineage>
</organism>
<dbReference type="GO" id="GO:0008408">
    <property type="term" value="F:3'-5' exonuclease activity"/>
    <property type="evidence" value="ECO:0007669"/>
    <property type="project" value="InterPro"/>
</dbReference>
<dbReference type="EMBL" id="CDMY01000027">
    <property type="protein sequence ID" value="CEL91860.1"/>
    <property type="molecule type" value="Genomic_DNA"/>
</dbReference>
<evidence type="ECO:0000256" key="1">
    <source>
        <dbReference type="SAM" id="MobiDB-lite"/>
    </source>
</evidence>
<dbReference type="GO" id="GO:1990923">
    <property type="term" value="C:PET complex"/>
    <property type="evidence" value="ECO:0007669"/>
    <property type="project" value="TreeGrafter"/>
</dbReference>
<keyword evidence="4" id="KW-1185">Reference proteome</keyword>
<accession>A0A0G4E8Y8</accession>
<dbReference type="PhylomeDB" id="A0A0G4E8Y8"/>
<dbReference type="InParanoid" id="A0A0G4E8Y8"/>
<feature type="compositionally biased region" description="Basic and acidic residues" evidence="1">
    <location>
        <begin position="407"/>
        <end position="420"/>
    </location>
</feature>
<dbReference type="PANTHER" id="PTHR46628">
    <property type="entry name" value="PIRNA BIOGENESIS PROTEIN EXD1"/>
    <property type="match status" value="1"/>
</dbReference>
<evidence type="ECO:0000313" key="3">
    <source>
        <dbReference type="EMBL" id="CEL91860.1"/>
    </source>
</evidence>
<dbReference type="GO" id="GO:0003676">
    <property type="term" value="F:nucleic acid binding"/>
    <property type="evidence" value="ECO:0007669"/>
    <property type="project" value="InterPro"/>
</dbReference>
<dbReference type="Proteomes" id="UP000041254">
    <property type="component" value="Unassembled WGS sequence"/>
</dbReference>
<protein>
    <recommendedName>
        <fullName evidence="2">3'-5' exonuclease domain-containing protein</fullName>
    </recommendedName>
</protein>
<dbReference type="InterPro" id="IPR002562">
    <property type="entry name" value="3'-5'_exonuclease_dom"/>
</dbReference>
<gene>
    <name evidence="3" type="ORF">Vbra_1463</name>
</gene>
<feature type="compositionally biased region" description="Low complexity" evidence="1">
    <location>
        <begin position="185"/>
        <end position="197"/>
    </location>
</feature>
<evidence type="ECO:0000259" key="2">
    <source>
        <dbReference type="Pfam" id="PF01612"/>
    </source>
</evidence>